<evidence type="ECO:0000256" key="5">
    <source>
        <dbReference type="ARBA" id="ARBA00022705"/>
    </source>
</evidence>
<evidence type="ECO:0000256" key="6">
    <source>
        <dbReference type="ARBA" id="ARBA00022932"/>
    </source>
</evidence>
<accession>A0ABT7AI91</accession>
<dbReference type="InterPro" id="IPR008921">
    <property type="entry name" value="DNA_pol3_clamp-load_cplx_C"/>
</dbReference>
<keyword evidence="3 10" id="KW-0808">Transferase</keyword>
<comment type="caution">
    <text evidence="10">The sequence shown here is derived from an EMBL/GenBank/DDBJ whole genome shotgun (WGS) entry which is preliminary data.</text>
</comment>
<dbReference type="Pfam" id="PF06144">
    <property type="entry name" value="DNA_pol3_delta"/>
    <property type="match status" value="1"/>
</dbReference>
<feature type="domain" description="DNA polymerase III delta N-terminal" evidence="9">
    <location>
        <begin position="23"/>
        <end position="119"/>
    </location>
</feature>
<gene>
    <name evidence="10" type="primary">holA</name>
    <name evidence="10" type="ORF">QNA08_10730</name>
</gene>
<dbReference type="EC" id="2.7.7.7" evidence="1"/>
<dbReference type="PANTHER" id="PTHR34388">
    <property type="entry name" value="DNA POLYMERASE III SUBUNIT DELTA"/>
    <property type="match status" value="1"/>
</dbReference>
<evidence type="ECO:0000256" key="3">
    <source>
        <dbReference type="ARBA" id="ARBA00022679"/>
    </source>
</evidence>
<evidence type="ECO:0000256" key="4">
    <source>
        <dbReference type="ARBA" id="ARBA00022695"/>
    </source>
</evidence>
<evidence type="ECO:0000313" key="10">
    <source>
        <dbReference type="EMBL" id="MDJ1158707.1"/>
    </source>
</evidence>
<evidence type="ECO:0000256" key="7">
    <source>
        <dbReference type="ARBA" id="ARBA00034754"/>
    </source>
</evidence>
<dbReference type="GO" id="GO:0003887">
    <property type="term" value="F:DNA-directed DNA polymerase activity"/>
    <property type="evidence" value="ECO:0007669"/>
    <property type="project" value="UniProtKB-EC"/>
</dbReference>
<dbReference type="NCBIfam" id="TIGR01128">
    <property type="entry name" value="holA"/>
    <property type="match status" value="1"/>
</dbReference>
<reference evidence="10 11" key="1">
    <citation type="submission" date="2023-05" db="EMBL/GenBank/DDBJ databases">
        <title>Chelatococcus sp. nov., a moderately thermophilic bacterium isolated from hot spring microbial mat.</title>
        <authorList>
            <person name="Hu C.-J."/>
            <person name="Li W.-J."/>
        </authorList>
    </citation>
    <scope>NUCLEOTIDE SEQUENCE [LARGE SCALE GENOMIC DNA]</scope>
    <source>
        <strain evidence="10 11">SYSU G07232</strain>
    </source>
</reference>
<evidence type="ECO:0000256" key="1">
    <source>
        <dbReference type="ARBA" id="ARBA00012417"/>
    </source>
</evidence>
<dbReference type="RefSeq" id="WP_283740706.1">
    <property type="nucleotide sequence ID" value="NZ_JASJEV010000006.1"/>
</dbReference>
<keyword evidence="11" id="KW-1185">Reference proteome</keyword>
<dbReference type="SUPFAM" id="SSF48019">
    <property type="entry name" value="post-AAA+ oligomerization domain-like"/>
    <property type="match status" value="1"/>
</dbReference>
<evidence type="ECO:0000259" key="9">
    <source>
        <dbReference type="Pfam" id="PF06144"/>
    </source>
</evidence>
<evidence type="ECO:0000313" key="11">
    <source>
        <dbReference type="Proteomes" id="UP001321492"/>
    </source>
</evidence>
<dbReference type="Gene3D" id="3.40.50.300">
    <property type="entry name" value="P-loop containing nucleotide triphosphate hydrolases"/>
    <property type="match status" value="1"/>
</dbReference>
<dbReference type="InterPro" id="IPR027417">
    <property type="entry name" value="P-loop_NTPase"/>
</dbReference>
<dbReference type="SUPFAM" id="SSF52540">
    <property type="entry name" value="P-loop containing nucleoside triphosphate hydrolases"/>
    <property type="match status" value="1"/>
</dbReference>
<proteinExistence type="inferred from homology"/>
<comment type="similarity">
    <text evidence="7">Belongs to the DNA polymerase HolA subunit family.</text>
</comment>
<sequence>MVAVKAGEVDAVLRRRDARIVVYLLYGPDTGLVGERAKALAEGAVEDPADPFQLVKLDGDAVAADPLRLADEANTVPLFGGRRAIWIKPTSRNLVPALSPLIAAPPRDAIVVIEAGELQRSSPLRTLCEKSPVALALPCYADEARDIAGLVDETMRAAGLAIGREAREMLVGLLGADRIATRNELAKLALYAHGRREVTAEDVETVVGDVSRLAIDAVVDSTFLGDLAALDRAFGRFCAEGMDAGVLLGSALRHALTLARARSGIDRGASPQAAVEGLRTLHFKRKSAVERQLRLWTSEALRQAVVNLGEAVTATRRNAALGNQLALKALWGLALLARRGGR</sequence>
<dbReference type="PANTHER" id="PTHR34388:SF1">
    <property type="entry name" value="DNA POLYMERASE III SUBUNIT DELTA"/>
    <property type="match status" value="1"/>
</dbReference>
<keyword evidence="4 10" id="KW-0548">Nucleotidyltransferase</keyword>
<dbReference type="InterPro" id="IPR005790">
    <property type="entry name" value="DNA_polIII_delta"/>
</dbReference>
<dbReference type="InterPro" id="IPR010372">
    <property type="entry name" value="DNA_pol3_delta_N"/>
</dbReference>
<keyword evidence="6" id="KW-0239">DNA-directed DNA polymerase</keyword>
<dbReference type="EMBL" id="JASJEV010000006">
    <property type="protein sequence ID" value="MDJ1158707.1"/>
    <property type="molecule type" value="Genomic_DNA"/>
</dbReference>
<evidence type="ECO:0000256" key="2">
    <source>
        <dbReference type="ARBA" id="ARBA00017703"/>
    </source>
</evidence>
<organism evidence="10 11">
    <name type="scientific">Chelatococcus albus</name>
    <dbReference type="NCBI Taxonomy" id="3047466"/>
    <lineage>
        <taxon>Bacteria</taxon>
        <taxon>Pseudomonadati</taxon>
        <taxon>Pseudomonadota</taxon>
        <taxon>Alphaproteobacteria</taxon>
        <taxon>Hyphomicrobiales</taxon>
        <taxon>Chelatococcaceae</taxon>
        <taxon>Chelatococcus</taxon>
    </lineage>
</organism>
<dbReference type="Proteomes" id="UP001321492">
    <property type="component" value="Unassembled WGS sequence"/>
</dbReference>
<name>A0ABT7AI91_9HYPH</name>
<evidence type="ECO:0000256" key="8">
    <source>
        <dbReference type="ARBA" id="ARBA00049244"/>
    </source>
</evidence>
<protein>
    <recommendedName>
        <fullName evidence="2">DNA polymerase III subunit delta</fullName>
        <ecNumber evidence="1">2.7.7.7</ecNumber>
    </recommendedName>
</protein>
<dbReference type="Gene3D" id="1.20.272.10">
    <property type="match status" value="1"/>
</dbReference>
<comment type="catalytic activity">
    <reaction evidence="8">
        <text>DNA(n) + a 2'-deoxyribonucleoside 5'-triphosphate = DNA(n+1) + diphosphate</text>
        <dbReference type="Rhea" id="RHEA:22508"/>
        <dbReference type="Rhea" id="RHEA-COMP:17339"/>
        <dbReference type="Rhea" id="RHEA-COMP:17340"/>
        <dbReference type="ChEBI" id="CHEBI:33019"/>
        <dbReference type="ChEBI" id="CHEBI:61560"/>
        <dbReference type="ChEBI" id="CHEBI:173112"/>
        <dbReference type="EC" id="2.7.7.7"/>
    </reaction>
</comment>
<dbReference type="Gene3D" id="1.10.8.60">
    <property type="match status" value="1"/>
</dbReference>
<keyword evidence="5" id="KW-0235">DNA replication</keyword>